<organism evidence="4">
    <name type="scientific">marine metagenome</name>
    <dbReference type="NCBI Taxonomy" id="408172"/>
    <lineage>
        <taxon>unclassified sequences</taxon>
        <taxon>metagenomes</taxon>
        <taxon>ecological metagenomes</taxon>
    </lineage>
</organism>
<evidence type="ECO:0000259" key="3">
    <source>
        <dbReference type="SMART" id="SM00560"/>
    </source>
</evidence>
<dbReference type="InterPro" id="IPR013320">
    <property type="entry name" value="ConA-like_dom_sf"/>
</dbReference>
<dbReference type="Pfam" id="PF13385">
    <property type="entry name" value="Laminin_G_3"/>
    <property type="match status" value="1"/>
</dbReference>
<proteinExistence type="predicted"/>
<reference evidence="4" key="1">
    <citation type="submission" date="2018-05" db="EMBL/GenBank/DDBJ databases">
        <authorList>
            <person name="Lanie J.A."/>
            <person name="Ng W.-L."/>
            <person name="Kazmierczak K.M."/>
            <person name="Andrzejewski T.M."/>
            <person name="Davidsen T.M."/>
            <person name="Wayne K.J."/>
            <person name="Tettelin H."/>
            <person name="Glass J.I."/>
            <person name="Rusch D."/>
            <person name="Podicherti R."/>
            <person name="Tsui H.-C.T."/>
            <person name="Winkler M.E."/>
        </authorList>
    </citation>
    <scope>NUCLEOTIDE SEQUENCE</scope>
</reference>
<evidence type="ECO:0000313" key="4">
    <source>
        <dbReference type="EMBL" id="SVC67796.1"/>
    </source>
</evidence>
<dbReference type="EMBL" id="UINC01104555">
    <property type="protein sequence ID" value="SVC67796.1"/>
    <property type="molecule type" value="Genomic_DNA"/>
</dbReference>
<accession>A0A382P3A8</accession>
<name>A0A382P3A8_9ZZZZ</name>
<feature type="non-terminal residue" evidence="4">
    <location>
        <position position="282"/>
    </location>
</feature>
<dbReference type="PANTHER" id="PTHR47635">
    <property type="entry name" value="CUB DOMAIN-CONTAINING PROTEIN"/>
    <property type="match status" value="1"/>
</dbReference>
<evidence type="ECO:0000256" key="2">
    <source>
        <dbReference type="ARBA" id="ARBA00023157"/>
    </source>
</evidence>
<dbReference type="AlphaFoldDB" id="A0A382P3A8"/>
<gene>
    <name evidence="4" type="ORF">METZ01_LOCUS320650</name>
</gene>
<protein>
    <recommendedName>
        <fullName evidence="3">LamG-like jellyroll fold domain-containing protein</fullName>
    </recommendedName>
</protein>
<evidence type="ECO:0000256" key="1">
    <source>
        <dbReference type="ARBA" id="ARBA00022729"/>
    </source>
</evidence>
<dbReference type="Gene3D" id="2.60.120.200">
    <property type="match status" value="1"/>
</dbReference>
<dbReference type="SUPFAM" id="SSF49899">
    <property type="entry name" value="Concanavalin A-like lectins/glucanases"/>
    <property type="match status" value="1"/>
</dbReference>
<dbReference type="PANTHER" id="PTHR47635:SF2">
    <property type="entry name" value="LAMG-LIKE JELLYROLL FOLD DOMAIN-CONTAINING PROTEIN"/>
    <property type="match status" value="1"/>
</dbReference>
<keyword evidence="1" id="KW-0732">Signal</keyword>
<feature type="domain" description="LamG-like jellyroll fold" evidence="3">
    <location>
        <begin position="54"/>
        <end position="203"/>
    </location>
</feature>
<sequence>MTRRRHRIGLKQSIILVLVLFFGTAAKAQNYSLSFDGVDDHVLIPNSNSLQVDETFSISVLIYPTSGGSDSWHGSRPVVTKGSAYNDGVGENINYYVGWKTDGNIVFGFEVSGTGDDKYITASTSVSPNTWSHIVCTYDNADLKVYVNGIIADAANIGPHTPATGNHPVGVAAAARASGNIMSPRFEGKIDNVRIFDTALSASSILNGNETGLVGYWNFNEGTGTTLTDQTSNDNDGTINGATWSTDTPENTLMNPGFETLDGDGNAVGWGAIHAGESQAHT</sequence>
<dbReference type="SMART" id="SM00560">
    <property type="entry name" value="LamGL"/>
    <property type="match status" value="1"/>
</dbReference>
<keyword evidence="2" id="KW-1015">Disulfide bond</keyword>
<dbReference type="InterPro" id="IPR006558">
    <property type="entry name" value="LamG-like"/>
</dbReference>